<keyword evidence="4" id="KW-1185">Reference proteome</keyword>
<comment type="caution">
    <text evidence="3">The sequence shown here is derived from an EMBL/GenBank/DDBJ whole genome shotgun (WGS) entry which is preliminary data.</text>
</comment>
<accession>A0A3M6TR00</accession>
<feature type="coiled-coil region" evidence="1">
    <location>
        <begin position="394"/>
        <end position="421"/>
    </location>
</feature>
<proteinExistence type="predicted"/>
<dbReference type="Proteomes" id="UP000275408">
    <property type="component" value="Unassembled WGS sequence"/>
</dbReference>
<feature type="compositionally biased region" description="Basic and acidic residues" evidence="2">
    <location>
        <begin position="143"/>
        <end position="165"/>
    </location>
</feature>
<feature type="compositionally biased region" description="Polar residues" evidence="2">
    <location>
        <begin position="364"/>
        <end position="379"/>
    </location>
</feature>
<evidence type="ECO:0000313" key="4">
    <source>
        <dbReference type="Proteomes" id="UP000275408"/>
    </source>
</evidence>
<evidence type="ECO:0000256" key="2">
    <source>
        <dbReference type="SAM" id="MobiDB-lite"/>
    </source>
</evidence>
<dbReference type="OMA" id="XDICKSE"/>
<feature type="compositionally biased region" description="Acidic residues" evidence="2">
    <location>
        <begin position="172"/>
        <end position="182"/>
    </location>
</feature>
<evidence type="ECO:0000313" key="3">
    <source>
        <dbReference type="EMBL" id="RMX43684.1"/>
    </source>
</evidence>
<dbReference type="OrthoDB" id="5981556at2759"/>
<feature type="region of interest" description="Disordered" evidence="2">
    <location>
        <begin position="349"/>
        <end position="385"/>
    </location>
</feature>
<protein>
    <submittedName>
        <fullName evidence="3">Uncharacterized protein</fullName>
    </submittedName>
</protein>
<sequence length="534" mass="60611">MSLVKVSSQSADKKRNRGVYLVLDAFIRENMLRRLFSFRKSKQEDDDNAESQKENVDPNSQLQELEAAQPVMKANQPMSCILKSTSDVKAIRESYEGNYIEPNVPDSVGKLDDRAEERTLEKKHEISELCLVLESSTLSDTESETKDSESIKDELSVLDESERCDSSTSTEDKEESGIEQDFEPAIANQTLRTNTEQSTTELKPNSVSLDKIANSYRMTLNPINLKSHLTRNDRIKTSLTRNSQRVPDEMKQKKNSCNSYPEKFPSIVPSKGFQRQFFPQRVQHSRALSVKPAPRQARRNKVPELFGDIIIKDQRSATSKYQSPIRKGILKYPGNSKSSAAGVRCAAAMPKKNKAMSQKDKKMSLSSDSGLSDNEGSSGDEQKRIPVKKIFSNQQALRKRIDDLNGMLKTMEQQRSELQSVLQIVNDWTEDLRAVNRTNLGVPYIRAIKQLLAKQRIALSSRKSDFNKRIDKLKDAEVPFTEELGTLIQQLRQEVTCVVRDQRKYSARSIENIRQLQGRIIGTCSAILAVYYEE</sequence>
<organism evidence="3 4">
    <name type="scientific">Pocillopora damicornis</name>
    <name type="common">Cauliflower coral</name>
    <name type="synonym">Millepora damicornis</name>
    <dbReference type="NCBI Taxonomy" id="46731"/>
    <lineage>
        <taxon>Eukaryota</taxon>
        <taxon>Metazoa</taxon>
        <taxon>Cnidaria</taxon>
        <taxon>Anthozoa</taxon>
        <taxon>Hexacorallia</taxon>
        <taxon>Scleractinia</taxon>
        <taxon>Astrocoeniina</taxon>
        <taxon>Pocilloporidae</taxon>
        <taxon>Pocillopora</taxon>
    </lineage>
</organism>
<evidence type="ECO:0000256" key="1">
    <source>
        <dbReference type="SAM" id="Coils"/>
    </source>
</evidence>
<feature type="compositionally biased region" description="Polar residues" evidence="2">
    <location>
        <begin position="187"/>
        <end position="203"/>
    </location>
</feature>
<feature type="region of interest" description="Disordered" evidence="2">
    <location>
        <begin position="137"/>
        <end position="203"/>
    </location>
</feature>
<dbReference type="AlphaFoldDB" id="A0A3M6TR00"/>
<feature type="region of interest" description="Disordered" evidence="2">
    <location>
        <begin position="41"/>
        <end position="70"/>
    </location>
</feature>
<name>A0A3M6TR00_POCDA</name>
<reference evidence="3 4" key="1">
    <citation type="journal article" date="2018" name="Sci. Rep.">
        <title>Comparative analysis of the Pocillopora damicornis genome highlights role of immune system in coral evolution.</title>
        <authorList>
            <person name="Cunning R."/>
            <person name="Bay R.A."/>
            <person name="Gillette P."/>
            <person name="Baker A.C."/>
            <person name="Traylor-Knowles N."/>
        </authorList>
    </citation>
    <scope>NUCLEOTIDE SEQUENCE [LARGE SCALE GENOMIC DNA]</scope>
    <source>
        <strain evidence="3">RSMAS</strain>
        <tissue evidence="3">Whole animal</tissue>
    </source>
</reference>
<dbReference type="EMBL" id="RCHS01003146">
    <property type="protein sequence ID" value="RMX43684.1"/>
    <property type="molecule type" value="Genomic_DNA"/>
</dbReference>
<keyword evidence="1" id="KW-0175">Coiled coil</keyword>
<gene>
    <name evidence="3" type="ORF">pdam_00006387</name>
</gene>